<dbReference type="Gene3D" id="1.10.533.30">
    <property type="entry name" value="Nematode polyprotein allergen ABA-1"/>
    <property type="match status" value="1"/>
</dbReference>
<sequence>MNNSISSTTSDSMETAIEAGPARPLTLWEEIQQKVMTVIMVVGSESTMVHFCRKIYRLVPIEQADLMSWLSPGQKFKIAEMIQDTHVNDSQVYEKLYEFFNQATGDAKDEADEVITLGCRKFIAHHLGDQVAEDIEDLRVANDTGSSHYTAALLSVKHSEVEAAGELAHQKRI</sequence>
<dbReference type="AlphaFoldDB" id="A0A8R1EPR5"/>
<evidence type="ECO:0000313" key="3">
    <source>
        <dbReference type="Proteomes" id="UP000005237"/>
    </source>
</evidence>
<dbReference type="Pfam" id="PF16469">
    <property type="entry name" value="NPA"/>
    <property type="match status" value="1"/>
</dbReference>
<keyword evidence="3" id="KW-1185">Reference proteome</keyword>
<reference evidence="3" key="1">
    <citation type="submission" date="2010-08" db="EMBL/GenBank/DDBJ databases">
        <authorList>
            <consortium name="Caenorhabditis japonica Sequencing Consortium"/>
            <person name="Wilson R.K."/>
        </authorList>
    </citation>
    <scope>NUCLEOTIDE SEQUENCE [LARGE SCALE GENOMIC DNA]</scope>
    <source>
        <strain evidence="3">DF5081</strain>
    </source>
</reference>
<organism evidence="2 3">
    <name type="scientific">Caenorhabditis japonica</name>
    <dbReference type="NCBI Taxonomy" id="281687"/>
    <lineage>
        <taxon>Eukaryota</taxon>
        <taxon>Metazoa</taxon>
        <taxon>Ecdysozoa</taxon>
        <taxon>Nematoda</taxon>
        <taxon>Chromadorea</taxon>
        <taxon>Rhabditida</taxon>
        <taxon>Rhabditina</taxon>
        <taxon>Rhabditomorpha</taxon>
        <taxon>Rhabditoidea</taxon>
        <taxon>Rhabditidae</taxon>
        <taxon>Peloderinae</taxon>
        <taxon>Caenorhabditis</taxon>
    </lineage>
</organism>
<proteinExistence type="predicted"/>
<feature type="domain" description="Polyprotein allergen nematode" evidence="1">
    <location>
        <begin position="64"/>
        <end position="144"/>
    </location>
</feature>
<evidence type="ECO:0000259" key="1">
    <source>
        <dbReference type="Pfam" id="PF16469"/>
    </source>
</evidence>
<protein>
    <submittedName>
        <fullName evidence="2">NPA domain-containing protein</fullName>
    </submittedName>
</protein>
<reference evidence="2" key="2">
    <citation type="submission" date="2022-06" db="UniProtKB">
        <authorList>
            <consortium name="EnsemblMetazoa"/>
        </authorList>
    </citation>
    <scope>IDENTIFICATION</scope>
    <source>
        <strain evidence="2">DF5081</strain>
    </source>
</reference>
<dbReference type="EnsemblMetazoa" id="CJA40023.1">
    <property type="protein sequence ID" value="CJA40023.1"/>
    <property type="gene ID" value="WBGene00215871"/>
</dbReference>
<name>A0A8R1EPR5_CAEJA</name>
<dbReference type="InterPro" id="IPR038289">
    <property type="entry name" value="DVA-1_sf"/>
</dbReference>
<dbReference type="InterPro" id="IPR032487">
    <property type="entry name" value="ABA-1_nematode"/>
</dbReference>
<evidence type="ECO:0000313" key="2">
    <source>
        <dbReference type="EnsemblMetazoa" id="CJA40023.1"/>
    </source>
</evidence>
<dbReference type="Proteomes" id="UP000005237">
    <property type="component" value="Unassembled WGS sequence"/>
</dbReference>
<accession>A0A8R1EPR5</accession>